<evidence type="ECO:0000259" key="4">
    <source>
        <dbReference type="SMART" id="SM00797"/>
    </source>
</evidence>
<reference evidence="5" key="2">
    <citation type="submission" date="2020-09" db="EMBL/GenBank/DDBJ databases">
        <authorList>
            <person name="Sun Q."/>
            <person name="Zhou Y."/>
        </authorList>
    </citation>
    <scope>NUCLEOTIDE SEQUENCE</scope>
    <source>
        <strain evidence="5">CGMCC 1.12987</strain>
    </source>
</reference>
<dbReference type="SUPFAM" id="SSF50891">
    <property type="entry name" value="Cyclophilin-like"/>
    <property type="match status" value="1"/>
</dbReference>
<dbReference type="GO" id="GO:0005524">
    <property type="term" value="F:ATP binding"/>
    <property type="evidence" value="ECO:0007669"/>
    <property type="project" value="UniProtKB-KW"/>
</dbReference>
<organism evidence="5 6">
    <name type="scientific">Paenibacillus abyssi</name>
    <dbReference type="NCBI Taxonomy" id="1340531"/>
    <lineage>
        <taxon>Bacteria</taxon>
        <taxon>Bacillati</taxon>
        <taxon>Bacillota</taxon>
        <taxon>Bacilli</taxon>
        <taxon>Bacillales</taxon>
        <taxon>Paenibacillaceae</taxon>
        <taxon>Paenibacillus</taxon>
    </lineage>
</organism>
<dbReference type="InterPro" id="IPR052708">
    <property type="entry name" value="PxpC"/>
</dbReference>
<proteinExistence type="predicted"/>
<accession>A0A917D133</accession>
<dbReference type="InterPro" id="IPR003778">
    <property type="entry name" value="CT_A_B"/>
</dbReference>
<name>A0A917D133_9BACL</name>
<dbReference type="InterPro" id="IPR029000">
    <property type="entry name" value="Cyclophilin-like_dom_sf"/>
</dbReference>
<dbReference type="PANTHER" id="PTHR43309:SF5">
    <property type="entry name" value="5-OXOPROLINASE SUBUNIT C"/>
    <property type="match status" value="1"/>
</dbReference>
<keyword evidence="3" id="KW-0067">ATP-binding</keyword>
<feature type="domain" description="Carboxyltransferase" evidence="4">
    <location>
        <begin position="24"/>
        <end position="321"/>
    </location>
</feature>
<keyword evidence="1" id="KW-0547">Nucleotide-binding</keyword>
<dbReference type="Gene3D" id="2.40.100.10">
    <property type="entry name" value="Cyclophilin-like"/>
    <property type="match status" value="1"/>
</dbReference>
<dbReference type="NCBIfam" id="TIGR00724">
    <property type="entry name" value="urea_amlyse_rel"/>
    <property type="match status" value="1"/>
</dbReference>
<sequence length="334" mass="36864">MSMSVLQPGLLTSIQDLGRYGYQKHGVIVSGAMDAYSLRTANLLVGNEENEAVLEMTLMGPSLLMKKDTLVAITGGDFSPTLDKKPMPMWRPVYVKAGSVLEFGACRSGCRAYLAVAGGYDIPEVMGSKSTYLRAGIGGYEGRALKEGDELHFRPQAGHAVRFMKRLEKAAGSGSYASTSWYAGRGSIPQETDDIRIRVTRGSQFERFDHTSRHHFFHQPFRVTPQSDRMGYRLTGPVLQLQDPLEMISEGVCLGTVQVPPDGNPIILLADRQTVGGYPSIAQVTAVDIPIIAQMKPGKTFTFQEISVEEAQRLYLDLEKDMEEMKIAIHLRIM</sequence>
<dbReference type="PANTHER" id="PTHR43309">
    <property type="entry name" value="5-OXOPROLINASE SUBUNIT C"/>
    <property type="match status" value="1"/>
</dbReference>
<dbReference type="Pfam" id="PF02626">
    <property type="entry name" value="CT_A_B"/>
    <property type="match status" value="1"/>
</dbReference>
<keyword evidence="6" id="KW-1185">Reference proteome</keyword>
<comment type="caution">
    <text evidence="5">The sequence shown here is derived from an EMBL/GenBank/DDBJ whole genome shotgun (WGS) entry which is preliminary data.</text>
</comment>
<evidence type="ECO:0000313" key="5">
    <source>
        <dbReference type="EMBL" id="GGG05818.1"/>
    </source>
</evidence>
<dbReference type="EMBL" id="BMGR01000007">
    <property type="protein sequence ID" value="GGG05818.1"/>
    <property type="molecule type" value="Genomic_DNA"/>
</dbReference>
<evidence type="ECO:0000256" key="1">
    <source>
        <dbReference type="ARBA" id="ARBA00022741"/>
    </source>
</evidence>
<evidence type="ECO:0000256" key="2">
    <source>
        <dbReference type="ARBA" id="ARBA00022801"/>
    </source>
</evidence>
<protein>
    <submittedName>
        <fullName evidence="5">KipI antagonist</fullName>
    </submittedName>
</protein>
<dbReference type="Proteomes" id="UP000644756">
    <property type="component" value="Unassembled WGS sequence"/>
</dbReference>
<dbReference type="GO" id="GO:0016787">
    <property type="term" value="F:hydrolase activity"/>
    <property type="evidence" value="ECO:0007669"/>
    <property type="project" value="UniProtKB-KW"/>
</dbReference>
<dbReference type="SMART" id="SM00797">
    <property type="entry name" value="AHS2"/>
    <property type="match status" value="1"/>
</dbReference>
<gene>
    <name evidence="5" type="primary">kipA</name>
    <name evidence="5" type="ORF">GCM10010916_23520</name>
</gene>
<reference evidence="5" key="1">
    <citation type="journal article" date="2014" name="Int. J. Syst. Evol. Microbiol.">
        <title>Complete genome sequence of Corynebacterium casei LMG S-19264T (=DSM 44701T), isolated from a smear-ripened cheese.</title>
        <authorList>
            <consortium name="US DOE Joint Genome Institute (JGI-PGF)"/>
            <person name="Walter F."/>
            <person name="Albersmeier A."/>
            <person name="Kalinowski J."/>
            <person name="Ruckert C."/>
        </authorList>
    </citation>
    <scope>NUCLEOTIDE SEQUENCE</scope>
    <source>
        <strain evidence="5">CGMCC 1.12987</strain>
    </source>
</reference>
<dbReference type="AlphaFoldDB" id="A0A917D133"/>
<evidence type="ECO:0000256" key="3">
    <source>
        <dbReference type="ARBA" id="ARBA00022840"/>
    </source>
</evidence>
<keyword evidence="2" id="KW-0378">Hydrolase</keyword>
<evidence type="ECO:0000313" key="6">
    <source>
        <dbReference type="Proteomes" id="UP000644756"/>
    </source>
</evidence>
<dbReference type="RefSeq" id="WP_188531260.1">
    <property type="nucleotide sequence ID" value="NZ_BMGR01000007.1"/>
</dbReference>